<evidence type="ECO:0000313" key="2">
    <source>
        <dbReference type="EMBL" id="TYJ51207.1"/>
    </source>
</evidence>
<dbReference type="AlphaFoldDB" id="A0A5D3AHZ6"/>
<accession>A0A5D3AHZ6</accession>
<dbReference type="Proteomes" id="UP000322245">
    <property type="component" value="Unassembled WGS sequence"/>
</dbReference>
<dbReference type="EMBL" id="NIDF01000332">
    <property type="protein sequence ID" value="TYJ51207.1"/>
    <property type="molecule type" value="Genomic_DNA"/>
</dbReference>
<proteinExistence type="predicted"/>
<evidence type="ECO:0000256" key="1">
    <source>
        <dbReference type="SAM" id="MobiDB-lite"/>
    </source>
</evidence>
<feature type="compositionally biased region" description="Low complexity" evidence="1">
    <location>
        <begin position="1"/>
        <end position="14"/>
    </location>
</feature>
<feature type="non-terminal residue" evidence="2">
    <location>
        <position position="258"/>
    </location>
</feature>
<feature type="region of interest" description="Disordered" evidence="1">
    <location>
        <begin position="1"/>
        <end position="37"/>
    </location>
</feature>
<keyword evidence="3" id="KW-1185">Reference proteome</keyword>
<name>A0A5D3AHZ6_9TREE</name>
<protein>
    <submittedName>
        <fullName evidence="2">Uncharacterized protein</fullName>
    </submittedName>
</protein>
<evidence type="ECO:0000313" key="3">
    <source>
        <dbReference type="Proteomes" id="UP000322245"/>
    </source>
</evidence>
<gene>
    <name evidence="2" type="ORF">B9479_008236</name>
</gene>
<sequence length="258" mass="29180">MTSSAGPSPAAAQPLPAPPYVYPPAGHQTSTEPFDPPTFAHLPRGLKSFEDVIADYRRPDFSAGPIPPVLNDFYGRQSRIRVDLKEKIAAAIRTPWYEHVIRLVLNDFYGRCLAMDGNKREAVYCAHDENDLRLTRKDFRFVFEMFDLVCLQVRDPSTEELSNFFSSSMHRQIAERKGGAFLKAGKPYKLSAGAGLRRPDVVFLAHNVNEHAQFPFNRHQPLETSQLELTGNQARHFLESLLLTDQPDQQYHTAIAPM</sequence>
<reference evidence="2 3" key="1">
    <citation type="submission" date="2017-05" db="EMBL/GenBank/DDBJ databases">
        <title>The Genome Sequence of Tsuchiyaea wingfieldii DSM 27421.</title>
        <authorList>
            <person name="Cuomo C."/>
            <person name="Passer A."/>
            <person name="Billmyre B."/>
            <person name="Heitman J."/>
        </authorList>
    </citation>
    <scope>NUCLEOTIDE SEQUENCE [LARGE SCALE GENOMIC DNA]</scope>
    <source>
        <strain evidence="2 3">DSM 27421</strain>
    </source>
</reference>
<comment type="caution">
    <text evidence="2">The sequence shown here is derived from an EMBL/GenBank/DDBJ whole genome shotgun (WGS) entry which is preliminary data.</text>
</comment>
<organism evidence="2 3">
    <name type="scientific">Cryptococcus floricola</name>
    <dbReference type="NCBI Taxonomy" id="2591691"/>
    <lineage>
        <taxon>Eukaryota</taxon>
        <taxon>Fungi</taxon>
        <taxon>Dikarya</taxon>
        <taxon>Basidiomycota</taxon>
        <taxon>Agaricomycotina</taxon>
        <taxon>Tremellomycetes</taxon>
        <taxon>Tremellales</taxon>
        <taxon>Cryptococcaceae</taxon>
        <taxon>Cryptococcus</taxon>
    </lineage>
</organism>